<name>A0A0C3BYR5_HEBCY</name>
<dbReference type="HOGENOM" id="CLU_1835406_0_0_1"/>
<accession>A0A0C3BYR5</accession>
<feature type="region of interest" description="Disordered" evidence="1">
    <location>
        <begin position="113"/>
        <end position="132"/>
    </location>
</feature>
<sequence length="140" mass="15112">MVQWAHIDHCTNSHCCNEGSCNRFYPKDREAAVKDLNALPPICLCGRRGNQYIFLGDKENIAQPSPAATSKAATEPVPAAPVKAPADPPSKGGPQAAPFKSFLNASKMRNGWHCKAEDPGPNVAPLRMPFDPSSKVLIDF</sequence>
<evidence type="ECO:0000313" key="3">
    <source>
        <dbReference type="Proteomes" id="UP000053424"/>
    </source>
</evidence>
<protein>
    <submittedName>
        <fullName evidence="2">Uncharacterized protein</fullName>
    </submittedName>
</protein>
<dbReference type="AlphaFoldDB" id="A0A0C3BYR5"/>
<proteinExistence type="predicted"/>
<gene>
    <name evidence="2" type="ORF">M413DRAFT_13525</name>
</gene>
<organism evidence="2 3">
    <name type="scientific">Hebeloma cylindrosporum</name>
    <dbReference type="NCBI Taxonomy" id="76867"/>
    <lineage>
        <taxon>Eukaryota</taxon>
        <taxon>Fungi</taxon>
        <taxon>Dikarya</taxon>
        <taxon>Basidiomycota</taxon>
        <taxon>Agaricomycotina</taxon>
        <taxon>Agaricomycetes</taxon>
        <taxon>Agaricomycetidae</taxon>
        <taxon>Agaricales</taxon>
        <taxon>Agaricineae</taxon>
        <taxon>Hymenogastraceae</taxon>
        <taxon>Hebeloma</taxon>
    </lineage>
</organism>
<feature type="compositionally biased region" description="Low complexity" evidence="1">
    <location>
        <begin position="71"/>
        <end position="85"/>
    </location>
</feature>
<evidence type="ECO:0000313" key="2">
    <source>
        <dbReference type="EMBL" id="KIM37174.1"/>
    </source>
</evidence>
<dbReference type="EMBL" id="KN831799">
    <property type="protein sequence ID" value="KIM37174.1"/>
    <property type="molecule type" value="Genomic_DNA"/>
</dbReference>
<evidence type="ECO:0000256" key="1">
    <source>
        <dbReference type="SAM" id="MobiDB-lite"/>
    </source>
</evidence>
<keyword evidence="3" id="KW-1185">Reference proteome</keyword>
<dbReference type="Proteomes" id="UP000053424">
    <property type="component" value="Unassembled WGS sequence"/>
</dbReference>
<feature type="region of interest" description="Disordered" evidence="1">
    <location>
        <begin position="64"/>
        <end position="99"/>
    </location>
</feature>
<reference evidence="2 3" key="1">
    <citation type="submission" date="2014-04" db="EMBL/GenBank/DDBJ databases">
        <authorList>
            <consortium name="DOE Joint Genome Institute"/>
            <person name="Kuo A."/>
            <person name="Gay G."/>
            <person name="Dore J."/>
            <person name="Kohler A."/>
            <person name="Nagy L.G."/>
            <person name="Floudas D."/>
            <person name="Copeland A."/>
            <person name="Barry K.W."/>
            <person name="Cichocki N."/>
            <person name="Veneault-Fourrey C."/>
            <person name="LaButti K."/>
            <person name="Lindquist E.A."/>
            <person name="Lipzen A."/>
            <person name="Lundell T."/>
            <person name="Morin E."/>
            <person name="Murat C."/>
            <person name="Sun H."/>
            <person name="Tunlid A."/>
            <person name="Henrissat B."/>
            <person name="Grigoriev I.V."/>
            <person name="Hibbett D.S."/>
            <person name="Martin F."/>
            <person name="Nordberg H.P."/>
            <person name="Cantor M.N."/>
            <person name="Hua S.X."/>
        </authorList>
    </citation>
    <scope>NUCLEOTIDE SEQUENCE [LARGE SCALE GENOMIC DNA]</scope>
    <source>
        <strain evidence="3">h7</strain>
    </source>
</reference>
<reference evidence="3" key="2">
    <citation type="submission" date="2015-01" db="EMBL/GenBank/DDBJ databases">
        <title>Evolutionary Origins and Diversification of the Mycorrhizal Mutualists.</title>
        <authorList>
            <consortium name="DOE Joint Genome Institute"/>
            <consortium name="Mycorrhizal Genomics Consortium"/>
            <person name="Kohler A."/>
            <person name="Kuo A."/>
            <person name="Nagy L.G."/>
            <person name="Floudas D."/>
            <person name="Copeland A."/>
            <person name="Barry K.W."/>
            <person name="Cichocki N."/>
            <person name="Veneault-Fourrey C."/>
            <person name="LaButti K."/>
            <person name="Lindquist E.A."/>
            <person name="Lipzen A."/>
            <person name="Lundell T."/>
            <person name="Morin E."/>
            <person name="Murat C."/>
            <person name="Riley R."/>
            <person name="Ohm R."/>
            <person name="Sun H."/>
            <person name="Tunlid A."/>
            <person name="Henrissat B."/>
            <person name="Grigoriev I.V."/>
            <person name="Hibbett D.S."/>
            <person name="Martin F."/>
        </authorList>
    </citation>
    <scope>NUCLEOTIDE SEQUENCE [LARGE SCALE GENOMIC DNA]</scope>
    <source>
        <strain evidence="3">h7</strain>
    </source>
</reference>